<feature type="region of interest" description="Disordered" evidence="2">
    <location>
        <begin position="1"/>
        <end position="56"/>
    </location>
</feature>
<evidence type="ECO:0000313" key="3">
    <source>
        <dbReference type="EMBL" id="KIJ37947.1"/>
    </source>
</evidence>
<protein>
    <submittedName>
        <fullName evidence="3">Uncharacterized protein</fullName>
    </submittedName>
</protein>
<feature type="region of interest" description="Disordered" evidence="2">
    <location>
        <begin position="329"/>
        <end position="363"/>
    </location>
</feature>
<feature type="compositionally biased region" description="Polar residues" evidence="2">
    <location>
        <begin position="152"/>
        <end position="161"/>
    </location>
</feature>
<evidence type="ECO:0000256" key="1">
    <source>
        <dbReference type="SAM" id="Coils"/>
    </source>
</evidence>
<dbReference type="EMBL" id="KN837165">
    <property type="protein sequence ID" value="KIJ37947.1"/>
    <property type="molecule type" value="Genomic_DNA"/>
</dbReference>
<sequence length="481" mass="52223">MSTRRTRKRTEELSAPAVGEAEPIQGLTSGELLIPPPTSVDPQQRPEVLTPEHPNELHVQAYGPQGELMIPPPNSVDTQQSPEVLALEHPDEPHAQAYGPQGELMIPSPVAVDTQHRPEMLAPEHPGEPYVPAYGAQTVPSWEQSPLRVTEPSRTVTQGLSPSRLVGASGTAHQSSASPRGVAIASGTATQGSYSPQGMGQDSGSGQNLGDAYSDPGQVSPNRGDTEEHFIIPASEVGILRQEYSEFITLKDNAEVVLAEAIEATERLNTVFSRVRASMNRMSPRIKELFIVPVSQASGKMLEPGNNRVHDRAAAKAATQRIIDQTSMIEPAPGSGAEECMRTTHSRVPGDQYSRAPLSRNIPEDIPHAAHSEQSDDSQLRHSHEAHTVIDMNALREEIKSTISATIKEKLHSDADSVTTVSQSMQALDANAQYWSNLSNKATRRSHRALELQLRLAEKKVNNLLHEEAPEEALLEAAWEA</sequence>
<accession>A0A0C9V8V1</accession>
<keyword evidence="4" id="KW-1185">Reference proteome</keyword>
<feature type="region of interest" description="Disordered" evidence="2">
    <location>
        <begin position="143"/>
        <end position="225"/>
    </location>
</feature>
<proteinExistence type="predicted"/>
<dbReference type="HOGENOM" id="CLU_012886_1_0_1"/>
<dbReference type="Proteomes" id="UP000054279">
    <property type="component" value="Unassembled WGS sequence"/>
</dbReference>
<gene>
    <name evidence="3" type="ORF">M422DRAFT_259567</name>
</gene>
<keyword evidence="1" id="KW-0175">Coiled coil</keyword>
<organism evidence="3 4">
    <name type="scientific">Sphaerobolus stellatus (strain SS14)</name>
    <dbReference type="NCBI Taxonomy" id="990650"/>
    <lineage>
        <taxon>Eukaryota</taxon>
        <taxon>Fungi</taxon>
        <taxon>Dikarya</taxon>
        <taxon>Basidiomycota</taxon>
        <taxon>Agaricomycotina</taxon>
        <taxon>Agaricomycetes</taxon>
        <taxon>Phallomycetidae</taxon>
        <taxon>Geastrales</taxon>
        <taxon>Sphaerobolaceae</taxon>
        <taxon>Sphaerobolus</taxon>
    </lineage>
</organism>
<dbReference type="AlphaFoldDB" id="A0A0C9V8V1"/>
<feature type="region of interest" description="Disordered" evidence="2">
    <location>
        <begin position="61"/>
        <end position="80"/>
    </location>
</feature>
<name>A0A0C9V8V1_SPHS4</name>
<evidence type="ECO:0000313" key="4">
    <source>
        <dbReference type="Proteomes" id="UP000054279"/>
    </source>
</evidence>
<reference evidence="3 4" key="1">
    <citation type="submission" date="2014-06" db="EMBL/GenBank/DDBJ databases">
        <title>Evolutionary Origins and Diversification of the Mycorrhizal Mutualists.</title>
        <authorList>
            <consortium name="DOE Joint Genome Institute"/>
            <consortium name="Mycorrhizal Genomics Consortium"/>
            <person name="Kohler A."/>
            <person name="Kuo A."/>
            <person name="Nagy L.G."/>
            <person name="Floudas D."/>
            <person name="Copeland A."/>
            <person name="Barry K.W."/>
            <person name="Cichocki N."/>
            <person name="Veneault-Fourrey C."/>
            <person name="LaButti K."/>
            <person name="Lindquist E.A."/>
            <person name="Lipzen A."/>
            <person name="Lundell T."/>
            <person name="Morin E."/>
            <person name="Murat C."/>
            <person name="Riley R."/>
            <person name="Ohm R."/>
            <person name="Sun H."/>
            <person name="Tunlid A."/>
            <person name="Henrissat B."/>
            <person name="Grigoriev I.V."/>
            <person name="Hibbett D.S."/>
            <person name="Martin F."/>
        </authorList>
    </citation>
    <scope>NUCLEOTIDE SEQUENCE [LARGE SCALE GENOMIC DNA]</scope>
    <source>
        <strain evidence="3 4">SS14</strain>
    </source>
</reference>
<feature type="coiled-coil region" evidence="1">
    <location>
        <begin position="440"/>
        <end position="467"/>
    </location>
</feature>
<feature type="compositionally biased region" description="Polar residues" evidence="2">
    <location>
        <begin position="187"/>
        <end position="208"/>
    </location>
</feature>
<evidence type="ECO:0000256" key="2">
    <source>
        <dbReference type="SAM" id="MobiDB-lite"/>
    </source>
</evidence>